<evidence type="ECO:0000313" key="2">
    <source>
        <dbReference type="EMBL" id="KGJ52702.1"/>
    </source>
</evidence>
<accession>A0A099I5Z6</accession>
<organism evidence="2 3">
    <name type="scientific">Clostridium innocuum</name>
    <dbReference type="NCBI Taxonomy" id="1522"/>
    <lineage>
        <taxon>Bacteria</taxon>
        <taxon>Bacillati</taxon>
        <taxon>Bacillota</taxon>
        <taxon>Clostridia</taxon>
        <taxon>Eubacteriales</taxon>
        <taxon>Clostridiaceae</taxon>
        <taxon>Clostridium</taxon>
    </lineage>
</organism>
<dbReference type="EMBL" id="JQIF01000055">
    <property type="protein sequence ID" value="KGJ52702.1"/>
    <property type="molecule type" value="Genomic_DNA"/>
</dbReference>
<gene>
    <name evidence="2" type="ORF">CIAN88_13180</name>
</gene>
<protein>
    <recommendedName>
        <fullName evidence="1">AAA-ATPase-like domain-containing protein</fullName>
    </recommendedName>
</protein>
<proteinExistence type="predicted"/>
<feature type="domain" description="AAA-ATPase-like" evidence="1">
    <location>
        <begin position="5"/>
        <end position="227"/>
    </location>
</feature>
<dbReference type="Proteomes" id="UP000030008">
    <property type="component" value="Unassembled WGS sequence"/>
</dbReference>
<dbReference type="Pfam" id="PF09820">
    <property type="entry name" value="AAA-ATPase_like"/>
    <property type="match status" value="1"/>
</dbReference>
<name>A0A099I5Z6_CLOIN</name>
<dbReference type="RefSeq" id="WP_044905854.1">
    <property type="nucleotide sequence ID" value="NZ_JQIF01000055.1"/>
</dbReference>
<dbReference type="InterPro" id="IPR018631">
    <property type="entry name" value="AAA-ATPase-like_dom"/>
</dbReference>
<dbReference type="PANTHER" id="PTHR34825:SF1">
    <property type="entry name" value="AAA-ATPASE-LIKE DOMAIN-CONTAINING PROTEIN"/>
    <property type="match status" value="1"/>
</dbReference>
<reference evidence="2 3" key="1">
    <citation type="submission" date="2014-08" db="EMBL/GenBank/DDBJ databases">
        <title>Clostridium innocuum, an unnegligible vancomycin-resistant pathogen causing extra-intestinal infections.</title>
        <authorList>
            <person name="Feng Y."/>
            <person name="Chiu C.-H."/>
        </authorList>
    </citation>
    <scope>NUCLEOTIDE SEQUENCE [LARGE SCALE GENOMIC DNA]</scope>
    <source>
        <strain evidence="2 3">AN88</strain>
    </source>
</reference>
<comment type="caution">
    <text evidence="2">The sequence shown here is derived from an EMBL/GenBank/DDBJ whole genome shotgun (WGS) entry which is preliminary data.</text>
</comment>
<evidence type="ECO:0000259" key="1">
    <source>
        <dbReference type="Pfam" id="PF09820"/>
    </source>
</evidence>
<dbReference type="Pfam" id="PF08011">
    <property type="entry name" value="PDDEXK_9"/>
    <property type="match status" value="1"/>
</dbReference>
<sequence>MKMLPIGIENFKELIDNKYYYVDKTALIKDVSSEKVALYTRPRRFGKTLNMSMLYYFFSNKEKENSYLFNGLEISKDKEACKHQNQYPVLFLTLKDMKRNHFEAQIDKFKSIISMLVDQYAELLDSPKLRESERKLLSQYLNEAAPVNKLMDALFNISVFLEKHYEQKTIVLIDEYDVPLQSAYLNGYYDEMIEFLRNVFSTVLKTNDALGKGVLTGCLRIAKESVFTGLNNFNVYSILQRKSSSCFGFTSEETKELLESYDLISCEATVKEWYDGYLFNQTEVYNPWSVLKYVKKGMEESPVPESFWANTSGNEIIYRYIQQGTAQMKVEFDELMKGNAIEKNIKSELTYREMDDIDNIYSFLLFTGYLKIEKSSDLYRYYLKIPNKEIEMIYVQIFSQWFDAVIKKNSTSFYTALYKGNEEEARKVLNAILFQSISYFDAKEDFYHGFLTGMLQEYHVISNRESGMGRFDLAVIPDDFSKRGLIIECKHAASLRSLKAESEVAAEQIREKQYIEGYLADGYTDFIGYGIAFYKKSCYITKLNKNR</sequence>
<dbReference type="InterPro" id="IPR012547">
    <property type="entry name" value="PDDEXK_9"/>
</dbReference>
<dbReference type="AlphaFoldDB" id="A0A099I5Z6"/>
<dbReference type="PANTHER" id="PTHR34825">
    <property type="entry name" value="CONSERVED PROTEIN, WITH A WEAK D-GALACTARATE DEHYDRATASE/ALTRONATE HYDROLASE DOMAIN"/>
    <property type="match status" value="1"/>
</dbReference>
<evidence type="ECO:0000313" key="3">
    <source>
        <dbReference type="Proteomes" id="UP000030008"/>
    </source>
</evidence>